<feature type="compositionally biased region" description="Basic residues" evidence="1">
    <location>
        <begin position="107"/>
        <end position="117"/>
    </location>
</feature>
<evidence type="ECO:0000313" key="4">
    <source>
        <dbReference type="Proteomes" id="UP000472275"/>
    </source>
</evidence>
<dbReference type="Ensembl" id="ENSACCT00020018586.1">
    <property type="protein sequence ID" value="ENSACCP00020017809.1"/>
    <property type="gene ID" value="ENSACCG00020012237.1"/>
</dbReference>
<dbReference type="AlphaFoldDB" id="A0A663F0C1"/>
<keyword evidence="4" id="KW-1185">Reference proteome</keyword>
<dbReference type="Gene3D" id="2.60.120.970">
    <property type="match status" value="1"/>
</dbReference>
<feature type="region of interest" description="Disordered" evidence="1">
    <location>
        <begin position="164"/>
        <end position="193"/>
    </location>
</feature>
<gene>
    <name evidence="3" type="primary">GDF11</name>
</gene>
<evidence type="ECO:0000256" key="1">
    <source>
        <dbReference type="SAM" id="MobiDB-lite"/>
    </source>
</evidence>
<dbReference type="InParanoid" id="A0A663F0C1"/>
<feature type="chain" id="PRO_5025593070" evidence="2">
    <location>
        <begin position="23"/>
        <end position="365"/>
    </location>
</feature>
<dbReference type="Proteomes" id="UP000472275">
    <property type="component" value="Chromosome 15"/>
</dbReference>
<feature type="region of interest" description="Disordered" evidence="1">
    <location>
        <begin position="218"/>
        <end position="259"/>
    </location>
</feature>
<organism evidence="3 4">
    <name type="scientific">Aquila chrysaetos chrysaetos</name>
    <dbReference type="NCBI Taxonomy" id="223781"/>
    <lineage>
        <taxon>Eukaryota</taxon>
        <taxon>Metazoa</taxon>
        <taxon>Chordata</taxon>
        <taxon>Craniata</taxon>
        <taxon>Vertebrata</taxon>
        <taxon>Euteleostomi</taxon>
        <taxon>Archelosauria</taxon>
        <taxon>Archosauria</taxon>
        <taxon>Dinosauria</taxon>
        <taxon>Saurischia</taxon>
        <taxon>Theropoda</taxon>
        <taxon>Coelurosauria</taxon>
        <taxon>Aves</taxon>
        <taxon>Neognathae</taxon>
        <taxon>Neoaves</taxon>
        <taxon>Telluraves</taxon>
        <taxon>Accipitrimorphae</taxon>
        <taxon>Accipitriformes</taxon>
        <taxon>Accipitridae</taxon>
        <taxon>Accipitrinae</taxon>
        <taxon>Aquila</taxon>
    </lineage>
</organism>
<accession>A0A663F0C1</accession>
<dbReference type="GeneTree" id="ENSGT00940000161052"/>
<protein>
    <submittedName>
        <fullName evidence="3">Growth differentiation factor 11</fullName>
    </submittedName>
</protein>
<feature type="compositionally biased region" description="Low complexity" evidence="1">
    <location>
        <begin position="250"/>
        <end position="259"/>
    </location>
</feature>
<feature type="region of interest" description="Disordered" evidence="1">
    <location>
        <begin position="316"/>
        <end position="338"/>
    </location>
</feature>
<keyword evidence="2" id="KW-0732">Signal</keyword>
<feature type="signal peptide" evidence="2">
    <location>
        <begin position="1"/>
        <end position="22"/>
    </location>
</feature>
<sequence length="365" mass="39083">MAPVLLWLLPLAVAAAAGGGESLETQPPASEPVCPVCLWRRHSKELRLESIKSQILSKLRLKEAPNITREVVKQLLPKAPPAPAAPRPPRLPGGLAAARRVPGGGRVPRHYRDRHQHGPGNGPRGADRGQPPLLLLQLQPQDHVHQGGEGAAVGVPAASAAHLHRLPADPPPEAGDGGRQPPHPHPLPEDRPQLPHRALAEHRLQARAAELVQAAAEQLGHRDQRLRPQRQRLGRHLAGTRGRRAASLHGAAGAGEQQALAAEPGAGLRRALDRVALLPLPPHRRLRSLRLGLDYRPQEIQSQLLLGAVRVHVHAEVPPHPPGAAGQPPGLGGALLHPHQDVPHQHALLQRQTADHLWQDPGHGG</sequence>
<reference evidence="3" key="2">
    <citation type="submission" date="2025-09" db="UniProtKB">
        <authorList>
            <consortium name="Ensembl"/>
        </authorList>
    </citation>
    <scope>IDENTIFICATION</scope>
</reference>
<reference evidence="3" key="1">
    <citation type="submission" date="2025-08" db="UniProtKB">
        <authorList>
            <consortium name="Ensembl"/>
        </authorList>
    </citation>
    <scope>IDENTIFICATION</scope>
</reference>
<feature type="region of interest" description="Disordered" evidence="1">
    <location>
        <begin position="78"/>
        <end position="131"/>
    </location>
</feature>
<evidence type="ECO:0000313" key="3">
    <source>
        <dbReference type="Ensembl" id="ENSACCP00020017809.1"/>
    </source>
</evidence>
<proteinExistence type="predicted"/>
<evidence type="ECO:0000256" key="2">
    <source>
        <dbReference type="SAM" id="SignalP"/>
    </source>
</evidence>
<name>A0A663F0C1_AQUCH</name>
<feature type="compositionally biased region" description="Pro residues" evidence="1">
    <location>
        <begin position="78"/>
        <end position="91"/>
    </location>
</feature>
<feature type="compositionally biased region" description="Low complexity" evidence="1">
    <location>
        <begin position="92"/>
        <end position="101"/>
    </location>
</feature>